<keyword evidence="3" id="KW-1185">Reference proteome</keyword>
<dbReference type="InterPro" id="IPR040684">
    <property type="entry name" value="HMUDK_hel"/>
</dbReference>
<sequence length="334" mass="37944">MARRGAITVAGRRLAPTPVFDTYWRFAEARQRIYIARLRGAPRPWTQDPILAHYRFTNCYRAADRVSQHLIRDVIYRGNQTWSEVFFRTVLFKLFNRSSTWRRLSAAAGPLTWCEYRFEALDPVLSEALAAGERLYSAAYVIPPPNLGEARKHRNHLRLIEMMMESSVPARVADARGLREVFEILRSFPTFGNFLAYQFAIDLNYAPALTFDEMEFVVPGPGARDGIRKCFGAAADGIEADVIRYVADTQEQHFARLGLSFPTLGGRRLQLIDCQNLFCEVDKYARVAHPGIAGISGRTSIKQNYRQDAEPLTAWFPPKWGINDRLPTAAPLAQ</sequence>
<dbReference type="AlphaFoldDB" id="A0A4R0GEB9"/>
<evidence type="ECO:0000259" key="1">
    <source>
        <dbReference type="Pfam" id="PF18723"/>
    </source>
</evidence>
<feature type="domain" description="5-hmdU DNA kinase helical" evidence="1">
    <location>
        <begin position="17"/>
        <end position="293"/>
    </location>
</feature>
<dbReference type="Proteomes" id="UP000292274">
    <property type="component" value="Unassembled WGS sequence"/>
</dbReference>
<proteinExistence type="predicted"/>
<accession>A0A4R0GEB9</accession>
<evidence type="ECO:0000313" key="3">
    <source>
        <dbReference type="Proteomes" id="UP000292274"/>
    </source>
</evidence>
<gene>
    <name evidence="2" type="ORF">E0H26_21260</name>
</gene>
<dbReference type="OrthoDB" id="3333864at2"/>
<organism evidence="2 3">
    <name type="scientific">Micromonospora zingiberis</name>
    <dbReference type="NCBI Taxonomy" id="2053011"/>
    <lineage>
        <taxon>Bacteria</taxon>
        <taxon>Bacillati</taxon>
        <taxon>Actinomycetota</taxon>
        <taxon>Actinomycetes</taxon>
        <taxon>Micromonosporales</taxon>
        <taxon>Micromonosporaceae</taxon>
        <taxon>Micromonospora</taxon>
    </lineage>
</organism>
<comment type="caution">
    <text evidence="2">The sequence shown here is derived from an EMBL/GenBank/DDBJ whole genome shotgun (WGS) entry which is preliminary data.</text>
</comment>
<dbReference type="Pfam" id="PF18723">
    <property type="entry name" value="HMUDK_hel"/>
    <property type="match status" value="1"/>
</dbReference>
<reference evidence="2 3" key="1">
    <citation type="submission" date="2019-02" db="EMBL/GenBank/DDBJ databases">
        <title>Jishengella sp. nov., isolated from a root of Zingiber montanum.</title>
        <authorList>
            <person name="Kuncharoen N."/>
            <person name="Kudo T."/>
            <person name="Masahiro Y."/>
            <person name="Ohkuma M."/>
            <person name="Tanasupawat S."/>
        </authorList>
    </citation>
    <scope>NUCLEOTIDE SEQUENCE [LARGE SCALE GENOMIC DNA]</scope>
    <source>
        <strain evidence="2 3">PLAI 1-1</strain>
    </source>
</reference>
<protein>
    <recommendedName>
        <fullName evidence="1">5-hmdU DNA kinase helical domain-containing protein</fullName>
    </recommendedName>
</protein>
<name>A0A4R0GEB9_9ACTN</name>
<evidence type="ECO:0000313" key="2">
    <source>
        <dbReference type="EMBL" id="TCB94493.1"/>
    </source>
</evidence>
<dbReference type="EMBL" id="SJJR01000016">
    <property type="protein sequence ID" value="TCB94493.1"/>
    <property type="molecule type" value="Genomic_DNA"/>
</dbReference>